<dbReference type="Pfam" id="PF01918">
    <property type="entry name" value="Alba"/>
    <property type="match status" value="1"/>
</dbReference>
<dbReference type="SUPFAM" id="SSF82704">
    <property type="entry name" value="AlbA-like"/>
    <property type="match status" value="1"/>
</dbReference>
<accession>A0A1I7UHN2</accession>
<comment type="similarity">
    <text evidence="2">Belongs to the histone-like Alba family.</text>
</comment>
<evidence type="ECO:0000313" key="7">
    <source>
        <dbReference type="WBParaSite" id="Csp11.Scaffold629.g9427.t1"/>
    </source>
</evidence>
<dbReference type="GO" id="GO:0000172">
    <property type="term" value="C:ribonuclease MRP complex"/>
    <property type="evidence" value="ECO:0007669"/>
    <property type="project" value="TreeGrafter"/>
</dbReference>
<feature type="compositionally biased region" description="Basic and acidic residues" evidence="4">
    <location>
        <begin position="186"/>
        <end position="208"/>
    </location>
</feature>
<keyword evidence="6" id="KW-1185">Reference proteome</keyword>
<feature type="region of interest" description="Disordered" evidence="4">
    <location>
        <begin position="151"/>
        <end position="208"/>
    </location>
</feature>
<keyword evidence="3" id="KW-0539">Nucleus</keyword>
<evidence type="ECO:0000259" key="5">
    <source>
        <dbReference type="Pfam" id="PF01918"/>
    </source>
</evidence>
<dbReference type="PANTHER" id="PTHR13516">
    <property type="entry name" value="RIBONUCLEASE P SUBUNIT P25"/>
    <property type="match status" value="1"/>
</dbReference>
<evidence type="ECO:0000256" key="2">
    <source>
        <dbReference type="ARBA" id="ARBA00008018"/>
    </source>
</evidence>
<evidence type="ECO:0000256" key="1">
    <source>
        <dbReference type="ARBA" id="ARBA00004123"/>
    </source>
</evidence>
<comment type="subcellular location">
    <subcellularLocation>
        <location evidence="1">Nucleus</location>
    </subcellularLocation>
</comment>
<sequence>MDNYVILGETNEEPQNPFPAPFNSEDVKVMLVSKSSKFSKINGHVLEYFKENPEKNRFVVFKSVNEATEKVISCVEVLKQQFEEPLYQWTRMACIKRIVLWKCEQEGPRDIRVTVEVPVIFIVVSRDPFPGEHSCMSMQCSSDKESAFLPFTNAPRSSAGKSDNKNQERKKNRKTNDNNKWSKPSSEQRKKEHKERNQLLKEIESPNH</sequence>
<dbReference type="InterPro" id="IPR036882">
    <property type="entry name" value="Alba-like_dom_sf"/>
</dbReference>
<proteinExistence type="inferred from homology"/>
<dbReference type="GO" id="GO:0003723">
    <property type="term" value="F:RNA binding"/>
    <property type="evidence" value="ECO:0007669"/>
    <property type="project" value="TreeGrafter"/>
</dbReference>
<protein>
    <submittedName>
        <fullName evidence="7">Alba domain-containing protein</fullName>
    </submittedName>
</protein>
<dbReference type="InterPro" id="IPR002775">
    <property type="entry name" value="DNA/RNA-bd_Alba-like"/>
</dbReference>
<dbReference type="STRING" id="1561998.A0A1I7UHN2"/>
<dbReference type="PANTHER" id="PTHR13516:SF4">
    <property type="entry name" value="FI09323P"/>
    <property type="match status" value="1"/>
</dbReference>
<dbReference type="Proteomes" id="UP000095282">
    <property type="component" value="Unplaced"/>
</dbReference>
<name>A0A1I7UHN2_9PELO</name>
<reference evidence="7" key="1">
    <citation type="submission" date="2016-11" db="UniProtKB">
        <authorList>
            <consortium name="WormBaseParasite"/>
        </authorList>
    </citation>
    <scope>IDENTIFICATION</scope>
</reference>
<feature type="domain" description="DNA/RNA-binding protein Alba-like" evidence="5">
    <location>
        <begin position="28"/>
        <end position="92"/>
    </location>
</feature>
<organism evidence="6 7">
    <name type="scientific">Caenorhabditis tropicalis</name>
    <dbReference type="NCBI Taxonomy" id="1561998"/>
    <lineage>
        <taxon>Eukaryota</taxon>
        <taxon>Metazoa</taxon>
        <taxon>Ecdysozoa</taxon>
        <taxon>Nematoda</taxon>
        <taxon>Chromadorea</taxon>
        <taxon>Rhabditida</taxon>
        <taxon>Rhabditina</taxon>
        <taxon>Rhabditomorpha</taxon>
        <taxon>Rhabditoidea</taxon>
        <taxon>Rhabditidae</taxon>
        <taxon>Peloderinae</taxon>
        <taxon>Caenorhabditis</taxon>
    </lineage>
</organism>
<feature type="compositionally biased region" description="Basic and acidic residues" evidence="4">
    <location>
        <begin position="162"/>
        <end position="177"/>
    </location>
</feature>
<dbReference type="GO" id="GO:0005634">
    <property type="term" value="C:nucleus"/>
    <property type="evidence" value="ECO:0007669"/>
    <property type="project" value="UniProtKB-SubCell"/>
</dbReference>
<dbReference type="InterPro" id="IPR051958">
    <property type="entry name" value="Alba-like_NAB"/>
</dbReference>
<dbReference type="AlphaFoldDB" id="A0A1I7UHN2"/>
<dbReference type="WBParaSite" id="Csp11.Scaffold629.g9427.t1">
    <property type="protein sequence ID" value="Csp11.Scaffold629.g9427.t1"/>
    <property type="gene ID" value="Csp11.Scaffold629.g9427"/>
</dbReference>
<evidence type="ECO:0000256" key="4">
    <source>
        <dbReference type="SAM" id="MobiDB-lite"/>
    </source>
</evidence>
<dbReference type="eggNOG" id="KOG2567">
    <property type="taxonomic scope" value="Eukaryota"/>
</dbReference>
<evidence type="ECO:0000313" key="6">
    <source>
        <dbReference type="Proteomes" id="UP000095282"/>
    </source>
</evidence>
<evidence type="ECO:0000256" key="3">
    <source>
        <dbReference type="ARBA" id="ARBA00023242"/>
    </source>
</evidence>
<dbReference type="GO" id="GO:0001682">
    <property type="term" value="P:tRNA 5'-leader removal"/>
    <property type="evidence" value="ECO:0007669"/>
    <property type="project" value="TreeGrafter"/>
</dbReference>